<gene>
    <name evidence="3" type="ORF">DU925_18215</name>
</gene>
<dbReference type="InterPro" id="IPR001296">
    <property type="entry name" value="Glyco_trans_1"/>
</dbReference>
<dbReference type="GO" id="GO:0016757">
    <property type="term" value="F:glycosyltransferase activity"/>
    <property type="evidence" value="ECO:0007669"/>
    <property type="project" value="InterPro"/>
</dbReference>
<protein>
    <submittedName>
        <fullName evidence="3">Glycosyltransferase family 1 protein</fullName>
    </submittedName>
</protein>
<evidence type="ECO:0000259" key="2">
    <source>
        <dbReference type="Pfam" id="PF00534"/>
    </source>
</evidence>
<dbReference type="Pfam" id="PF00534">
    <property type="entry name" value="Glycos_transf_1"/>
    <property type="match status" value="1"/>
</dbReference>
<evidence type="ECO:0000256" key="1">
    <source>
        <dbReference type="ARBA" id="ARBA00022679"/>
    </source>
</evidence>
<keyword evidence="1 3" id="KW-0808">Transferase</keyword>
<evidence type="ECO:0000313" key="3">
    <source>
        <dbReference type="EMBL" id="EBY2537876.1"/>
    </source>
</evidence>
<name>A0A5H6AHK5_SALET</name>
<dbReference type="SUPFAM" id="SSF53756">
    <property type="entry name" value="UDP-Glycosyltransferase/glycogen phosphorylase"/>
    <property type="match status" value="1"/>
</dbReference>
<organism evidence="3">
    <name type="scientific">Salmonella enterica subsp. enterica serovar Offa</name>
    <dbReference type="NCBI Taxonomy" id="2564879"/>
    <lineage>
        <taxon>Bacteria</taxon>
        <taxon>Pseudomonadati</taxon>
        <taxon>Pseudomonadota</taxon>
        <taxon>Gammaproteobacteria</taxon>
        <taxon>Enterobacterales</taxon>
        <taxon>Enterobacteriaceae</taxon>
        <taxon>Salmonella</taxon>
    </lineage>
</organism>
<dbReference type="EMBL" id="AAHNOX010000015">
    <property type="protein sequence ID" value="EBY2537876.1"/>
    <property type="molecule type" value="Genomic_DNA"/>
</dbReference>
<feature type="domain" description="Glycosyl transferase family 1" evidence="2">
    <location>
        <begin position="195"/>
        <end position="343"/>
    </location>
</feature>
<reference evidence="3" key="1">
    <citation type="submission" date="2018-07" db="EMBL/GenBank/DDBJ databases">
        <authorList>
            <person name="Ashton P.M."/>
            <person name="Dallman T."/>
            <person name="Nair S."/>
            <person name="De Pinna E."/>
            <person name="Peters T."/>
            <person name="Grant K."/>
        </authorList>
    </citation>
    <scope>NUCLEOTIDE SEQUENCE</scope>
    <source>
        <strain evidence="3">563413</strain>
    </source>
</reference>
<dbReference type="AlphaFoldDB" id="A0A5H6AHK5"/>
<sequence length="364" mass="42969">MFDEKKEYVIVSATALAASGALTILRQFIDQASINENNFIIFVPSILDLPNYQNITYVKTAPKGWLKRIYWDWRGLNNFIKRESLRVKKVICLQNSSMNVPYPQIIYLHQPIPFSNFDFFFKELTLNNFKLFLYKKFYAIFIFKFINNQSIFVVQTEWMKNSLLNRCQKLNVKQVIVLRPDIKLFETRINNEKILKNTLLYPATALSYKNHMIILKSLILLKKQYGMKDIKFQVTFSRGQYKLFDRYVCENELSTNIEYLGVISYLELQKKYLSASLVVFPSYIESYGLPLIEAAILGKWIVCSDLPYARDVLNKYEGGVFAKYNDENDWANAIYDVLKNKSYSQIRPYENKNFSSWPRFFDLI</sequence>
<dbReference type="Gene3D" id="3.40.50.2000">
    <property type="entry name" value="Glycogen Phosphorylase B"/>
    <property type="match status" value="1"/>
</dbReference>
<comment type="caution">
    <text evidence="3">The sequence shown here is derived from an EMBL/GenBank/DDBJ whole genome shotgun (WGS) entry which is preliminary data.</text>
</comment>
<dbReference type="PANTHER" id="PTHR46401">
    <property type="entry name" value="GLYCOSYLTRANSFERASE WBBK-RELATED"/>
    <property type="match status" value="1"/>
</dbReference>
<proteinExistence type="predicted"/>
<dbReference type="PANTHER" id="PTHR46401:SF2">
    <property type="entry name" value="GLYCOSYLTRANSFERASE WBBK-RELATED"/>
    <property type="match status" value="1"/>
</dbReference>
<dbReference type="GO" id="GO:0009103">
    <property type="term" value="P:lipopolysaccharide biosynthetic process"/>
    <property type="evidence" value="ECO:0007669"/>
    <property type="project" value="TreeGrafter"/>
</dbReference>
<accession>A0A5H6AHK5</accession>